<dbReference type="EMBL" id="JAUTXY010000019">
    <property type="protein sequence ID" value="MEE2061541.1"/>
    <property type="molecule type" value="Genomic_DNA"/>
</dbReference>
<evidence type="ECO:0000313" key="2">
    <source>
        <dbReference type="Proteomes" id="UP001336020"/>
    </source>
</evidence>
<gene>
    <name evidence="1" type="ORF">Q7514_28870</name>
</gene>
<comment type="caution">
    <text evidence="1">The sequence shown here is derived from an EMBL/GenBank/DDBJ whole genome shotgun (WGS) entry which is preliminary data.</text>
</comment>
<dbReference type="RefSeq" id="WP_330136702.1">
    <property type="nucleotide sequence ID" value="NZ_JAUTXY010000019.1"/>
</dbReference>
<evidence type="ECO:0000313" key="1">
    <source>
        <dbReference type="EMBL" id="MEE2061541.1"/>
    </source>
</evidence>
<dbReference type="Proteomes" id="UP001336020">
    <property type="component" value="Unassembled WGS sequence"/>
</dbReference>
<accession>A0ABU7LJ66</accession>
<organism evidence="1 2">
    <name type="scientific">Rhodococcus artemisiae</name>
    <dbReference type="NCBI Taxonomy" id="714159"/>
    <lineage>
        <taxon>Bacteria</taxon>
        <taxon>Bacillati</taxon>
        <taxon>Actinomycetota</taxon>
        <taxon>Actinomycetes</taxon>
        <taxon>Mycobacteriales</taxon>
        <taxon>Nocardiaceae</taxon>
        <taxon>Rhodococcus</taxon>
    </lineage>
</organism>
<proteinExistence type="predicted"/>
<reference evidence="1 2" key="1">
    <citation type="submission" date="2023-07" db="EMBL/GenBank/DDBJ databases">
        <authorList>
            <person name="Girao M."/>
            <person name="Carvalho M.F."/>
        </authorList>
    </citation>
    <scope>NUCLEOTIDE SEQUENCE [LARGE SCALE GENOMIC DNA]</scope>
    <source>
        <strain evidence="1 2">YIM65754</strain>
    </source>
</reference>
<protein>
    <submittedName>
        <fullName evidence="1">Uncharacterized protein</fullName>
    </submittedName>
</protein>
<name>A0ABU7LJ66_9NOCA</name>
<keyword evidence="2" id="KW-1185">Reference proteome</keyword>
<sequence>MASSSEMRRSVIEDRLITVVAAAMPLPDMALEAVVAGIPLFEGSGRSTGEPAVDLVWIEQDPGLL</sequence>